<accession>A0A9D2MIE9</accession>
<dbReference type="GO" id="GO:0016788">
    <property type="term" value="F:hydrolase activity, acting on ester bonds"/>
    <property type="evidence" value="ECO:0007669"/>
    <property type="project" value="TreeGrafter"/>
</dbReference>
<reference evidence="2" key="2">
    <citation type="submission" date="2021-04" db="EMBL/GenBank/DDBJ databases">
        <authorList>
            <person name="Gilroy R."/>
        </authorList>
    </citation>
    <scope>NUCLEOTIDE SEQUENCE</scope>
    <source>
        <strain evidence="2">CHK188-16595</strain>
    </source>
</reference>
<proteinExistence type="predicted"/>
<dbReference type="PANTHER" id="PTHR32440">
    <property type="entry name" value="PHOSPHATASE DCR2-RELATED-RELATED"/>
    <property type="match status" value="1"/>
</dbReference>
<evidence type="ECO:0000313" key="3">
    <source>
        <dbReference type="Proteomes" id="UP000823877"/>
    </source>
</evidence>
<dbReference type="AlphaFoldDB" id="A0A9D2MIE9"/>
<evidence type="ECO:0000313" key="2">
    <source>
        <dbReference type="EMBL" id="HJB74690.1"/>
    </source>
</evidence>
<dbReference type="Pfam" id="PF00149">
    <property type="entry name" value="Metallophos"/>
    <property type="match status" value="1"/>
</dbReference>
<dbReference type="InterPro" id="IPR029052">
    <property type="entry name" value="Metallo-depent_PP-like"/>
</dbReference>
<evidence type="ECO:0000259" key="1">
    <source>
        <dbReference type="Pfam" id="PF00149"/>
    </source>
</evidence>
<dbReference type="InterPro" id="IPR042283">
    <property type="entry name" value="GpdQ_catalytic"/>
</dbReference>
<name>A0A9D2MIE9_9FIRM</name>
<gene>
    <name evidence="2" type="ORF">IAA37_03335</name>
</gene>
<comment type="caution">
    <text evidence="2">The sequence shown here is derived from an EMBL/GenBank/DDBJ whole genome shotgun (WGS) entry which is preliminary data.</text>
</comment>
<organism evidence="2 3">
    <name type="scientific">Candidatus Eubacterium faecale</name>
    <dbReference type="NCBI Taxonomy" id="2838568"/>
    <lineage>
        <taxon>Bacteria</taxon>
        <taxon>Bacillati</taxon>
        <taxon>Bacillota</taxon>
        <taxon>Clostridia</taxon>
        <taxon>Eubacteriales</taxon>
        <taxon>Eubacteriaceae</taxon>
        <taxon>Eubacterium</taxon>
    </lineage>
</organism>
<dbReference type="Gene3D" id="3.60.21.40">
    <property type="entry name" value="GpdQ, catalytic alpha/beta sandwich domain"/>
    <property type="match status" value="1"/>
</dbReference>
<sequence length="525" mass="58915">MNKVFKIALLIALVCVIVPLYVWGVSRVMLKNAETTFVSGSVEEINWSAQQTYDPLDESLYHTFDVPKGTPFRVLALTDIHYRNGGWYGTWALNYQNDKTDSDIRKLVQEADPDLIIVCGDIETGTLNDKNYAHFVALMDDIGVPWTIVFGNHDAEHRADKAALARCVMQSACAVFRQGPTNLGIVQSECLDPSLYDPAVDPYAGGLGNTVIHLRDPGSGEIYYAFILMDTGDWQNLLSNQTAKNRADLGARPYSRTGVGLTNRQIEWYKWVVDGLTSYNRSVGVSAGQSTPESMLICHIGMKAMDYAAILSQYENSWGGHYTAGGYPNNDLPFHTEAEWSRPADRPYIEYDTSDERITSDPDLMEKVNQYNANAAEKEGNDAIAQYWILADNTQRTDYLNGKNETYPNPFHIRELVAVIDRAYAVHRENDLFLRAVLEKGSTNRIVTGHNHCDGYEVVFDGITYTSVVKTGDIYCDKECDMGNHGGSLFVITENHGEISVDSRAIYTKMQNIPSKRYPRPVQEW</sequence>
<dbReference type="InterPro" id="IPR004843">
    <property type="entry name" value="Calcineurin-like_PHP"/>
</dbReference>
<dbReference type="Proteomes" id="UP000823877">
    <property type="component" value="Unassembled WGS sequence"/>
</dbReference>
<feature type="domain" description="Calcineurin-like phosphoesterase" evidence="1">
    <location>
        <begin position="72"/>
        <end position="157"/>
    </location>
</feature>
<dbReference type="PANTHER" id="PTHR32440:SF0">
    <property type="entry name" value="PHOSPHATASE DCR2-RELATED"/>
    <property type="match status" value="1"/>
</dbReference>
<dbReference type="EMBL" id="DWXN01000007">
    <property type="protein sequence ID" value="HJB74690.1"/>
    <property type="molecule type" value="Genomic_DNA"/>
</dbReference>
<reference evidence="2" key="1">
    <citation type="journal article" date="2021" name="PeerJ">
        <title>Extensive microbial diversity within the chicken gut microbiome revealed by metagenomics and culture.</title>
        <authorList>
            <person name="Gilroy R."/>
            <person name="Ravi A."/>
            <person name="Getino M."/>
            <person name="Pursley I."/>
            <person name="Horton D.L."/>
            <person name="Alikhan N.F."/>
            <person name="Baker D."/>
            <person name="Gharbi K."/>
            <person name="Hall N."/>
            <person name="Watson M."/>
            <person name="Adriaenssens E.M."/>
            <person name="Foster-Nyarko E."/>
            <person name="Jarju S."/>
            <person name="Secka A."/>
            <person name="Antonio M."/>
            <person name="Oren A."/>
            <person name="Chaudhuri R.R."/>
            <person name="La Ragione R."/>
            <person name="Hildebrand F."/>
            <person name="Pallen M.J."/>
        </authorList>
    </citation>
    <scope>NUCLEOTIDE SEQUENCE</scope>
    <source>
        <strain evidence="2">CHK188-16595</strain>
    </source>
</reference>
<dbReference type="GO" id="GO:0005737">
    <property type="term" value="C:cytoplasm"/>
    <property type="evidence" value="ECO:0007669"/>
    <property type="project" value="TreeGrafter"/>
</dbReference>
<dbReference type="SUPFAM" id="SSF56300">
    <property type="entry name" value="Metallo-dependent phosphatases"/>
    <property type="match status" value="1"/>
</dbReference>
<protein>
    <submittedName>
        <fullName evidence="2">Metallophosphoesterase</fullName>
    </submittedName>
</protein>